<dbReference type="Proteomes" id="UP001642405">
    <property type="component" value="Unassembled WGS sequence"/>
</dbReference>
<evidence type="ECO:0000256" key="3">
    <source>
        <dbReference type="PROSITE-ProRule" id="PRU10038"/>
    </source>
</evidence>
<evidence type="ECO:0000256" key="2">
    <source>
        <dbReference type="ARBA" id="ARBA00022801"/>
    </source>
</evidence>
<dbReference type="InterPro" id="IPR033140">
    <property type="entry name" value="Lipase_GDXG_put_SER_AS"/>
</dbReference>
<dbReference type="Pfam" id="PF07859">
    <property type="entry name" value="Abhydrolase_3"/>
    <property type="match status" value="1"/>
</dbReference>
<name>A0ABP0B821_9PEZI</name>
<sequence length="460" mass="50634">MSRSSPACRRPPPLPPPPPPPPLLPPVSPIDCAVFCIFLAPQLLLQAGPRATFACILRALPFLVFQMPVDVARRQWTARRQRQQQQQGQRPSIFEDIVLCCVRWAFVHTPPRFRQLRHAEVRRVFRAAADYVLSLLTSIPRVSSPSNTLRTGNEPTTKGLWLKHDATRPADVVVLFVHGGGFVLGSSHFYLEFLRTWMALLLEDSSAEDSPEDSPKDKAGDSKKTRFYNPAIYSLDYTLAPDAFFPTQLDEALRAYSHIVSTEAAAKDSYSPTRVVVAGDSAGGAIVLSLLLKLAQESQKGAGVGSPSPRQPDQAVLISPWVSLWSQRYRRSAYDYIDAASLGGYAAQYVGSETAAAELAANPKRVDPLLSPGHCHDRDWWRRASPSRGMFVTYGEEEVFAPEIRAWADALQAGGVPVQTSVDADGGPGVHAWPVASLFLARTNARRFEGLRRIVNAMRA</sequence>
<dbReference type="PANTHER" id="PTHR48081:SF2">
    <property type="entry name" value="ALPHA_BETA-HYDROLASE"/>
    <property type="match status" value="1"/>
</dbReference>
<dbReference type="InterPro" id="IPR013094">
    <property type="entry name" value="AB_hydrolase_3"/>
</dbReference>
<keyword evidence="2" id="KW-0378">Hydrolase</keyword>
<dbReference type="InterPro" id="IPR029058">
    <property type="entry name" value="AB_hydrolase_fold"/>
</dbReference>
<accession>A0ABP0B821</accession>
<keyword evidence="7" id="KW-1185">Reference proteome</keyword>
<comment type="caution">
    <text evidence="6">The sequence shown here is derived from an EMBL/GenBank/DDBJ whole genome shotgun (WGS) entry which is preliminary data.</text>
</comment>
<proteinExistence type="inferred from homology"/>
<dbReference type="InterPro" id="IPR050300">
    <property type="entry name" value="GDXG_lipolytic_enzyme"/>
</dbReference>
<reference evidence="6 7" key="1">
    <citation type="submission" date="2024-01" db="EMBL/GenBank/DDBJ databases">
        <authorList>
            <person name="Allen C."/>
            <person name="Tagirdzhanova G."/>
        </authorList>
    </citation>
    <scope>NUCLEOTIDE SEQUENCE [LARGE SCALE GENOMIC DNA]</scope>
</reference>
<dbReference type="SUPFAM" id="SSF53474">
    <property type="entry name" value="alpha/beta-Hydrolases"/>
    <property type="match status" value="1"/>
</dbReference>
<evidence type="ECO:0000256" key="4">
    <source>
        <dbReference type="SAM" id="MobiDB-lite"/>
    </source>
</evidence>
<evidence type="ECO:0000313" key="6">
    <source>
        <dbReference type="EMBL" id="CAK7215692.1"/>
    </source>
</evidence>
<evidence type="ECO:0000256" key="1">
    <source>
        <dbReference type="ARBA" id="ARBA00010515"/>
    </source>
</evidence>
<feature type="domain" description="Alpha/beta hydrolase fold-3" evidence="5">
    <location>
        <begin position="231"/>
        <end position="422"/>
    </location>
</feature>
<gene>
    <name evidence="6" type="ORF">SCUCBS95973_002564</name>
</gene>
<dbReference type="PANTHER" id="PTHR48081">
    <property type="entry name" value="AB HYDROLASE SUPERFAMILY PROTEIN C4A8.06C"/>
    <property type="match status" value="1"/>
</dbReference>
<dbReference type="Gene3D" id="3.40.50.1820">
    <property type="entry name" value="alpha/beta hydrolase"/>
    <property type="match status" value="1"/>
</dbReference>
<evidence type="ECO:0000259" key="5">
    <source>
        <dbReference type="Pfam" id="PF07859"/>
    </source>
</evidence>
<evidence type="ECO:0000313" key="7">
    <source>
        <dbReference type="Proteomes" id="UP001642405"/>
    </source>
</evidence>
<feature type="region of interest" description="Disordered" evidence="4">
    <location>
        <begin position="1"/>
        <end position="22"/>
    </location>
</feature>
<dbReference type="EMBL" id="CAWUHB010000010">
    <property type="protein sequence ID" value="CAK7215692.1"/>
    <property type="molecule type" value="Genomic_DNA"/>
</dbReference>
<dbReference type="PROSITE" id="PS01174">
    <property type="entry name" value="LIPASE_GDXG_SER"/>
    <property type="match status" value="1"/>
</dbReference>
<feature type="active site" evidence="3">
    <location>
        <position position="281"/>
    </location>
</feature>
<organism evidence="6 7">
    <name type="scientific">Sporothrix curviconia</name>
    <dbReference type="NCBI Taxonomy" id="1260050"/>
    <lineage>
        <taxon>Eukaryota</taxon>
        <taxon>Fungi</taxon>
        <taxon>Dikarya</taxon>
        <taxon>Ascomycota</taxon>
        <taxon>Pezizomycotina</taxon>
        <taxon>Sordariomycetes</taxon>
        <taxon>Sordariomycetidae</taxon>
        <taxon>Ophiostomatales</taxon>
        <taxon>Ophiostomataceae</taxon>
        <taxon>Sporothrix</taxon>
    </lineage>
</organism>
<comment type="similarity">
    <text evidence="1">Belongs to the 'GDXG' lipolytic enzyme family.</text>
</comment>
<protein>
    <recommendedName>
        <fullName evidence="5">Alpha/beta hydrolase fold-3 domain-containing protein</fullName>
    </recommendedName>
</protein>
<feature type="compositionally biased region" description="Pro residues" evidence="4">
    <location>
        <begin position="9"/>
        <end position="22"/>
    </location>
</feature>